<dbReference type="SUPFAM" id="SSF52047">
    <property type="entry name" value="RNI-like"/>
    <property type="match status" value="1"/>
</dbReference>
<feature type="region of interest" description="Disordered" evidence="1">
    <location>
        <begin position="490"/>
        <end position="509"/>
    </location>
</feature>
<sequence length="509" mass="57836">MSTEEKHTPALMPTPKSSITIDQLPGEILDHIFALSLPTKKDPNTFNPDLKKSPLLLGRVCRVWRERSLANHHLWTAIHVVVAPQDRESQHLDSRCEGISAWLGRSGSLPLSIILESSTQQADEALIPLLETVMPFAPRWKHFLVSFDTSSLQVFDHLSVDHSFSRLESLVIKYQWKFPNLLEDNFQLWSFHNARILTNAPCLRSVSLYHCTASNIAEHFSCLTQLTIDGFSHLDGAIALSILRRCPELRMCSLALADTAHSFTPNENSTETDSTDPVHLMHLARFRVKSSQMHPGYDEFFRGLILPNLTQFEFKSDLLHDLEALPFIPTLSESNCPLEELILVAPLDDDARLIKCLELVPTLQNLTITDTAGHGPSARPTLRDDALIRCLTVPPVKKVFHILCPQLRILRLQTGVFSPNAVMRMIKSRWRPVCKDVAELQHVAIRFESRAPAERATEEEFAVMRAEGLDLRTFHGVLWSTPLRHNTWGTWEDDDEDSSTPLERWNLRR</sequence>
<dbReference type="EMBL" id="JASNQZ010000007">
    <property type="protein sequence ID" value="KAL0955028.1"/>
    <property type="molecule type" value="Genomic_DNA"/>
</dbReference>
<gene>
    <name evidence="2" type="ORF">HGRIS_003947</name>
</gene>
<proteinExistence type="predicted"/>
<evidence type="ECO:0000313" key="3">
    <source>
        <dbReference type="Proteomes" id="UP001556367"/>
    </source>
</evidence>
<comment type="caution">
    <text evidence="2">The sequence shown here is derived from an EMBL/GenBank/DDBJ whole genome shotgun (WGS) entry which is preliminary data.</text>
</comment>
<evidence type="ECO:0008006" key="4">
    <source>
        <dbReference type="Google" id="ProtNLM"/>
    </source>
</evidence>
<dbReference type="InterPro" id="IPR032675">
    <property type="entry name" value="LRR_dom_sf"/>
</dbReference>
<organism evidence="2 3">
    <name type="scientific">Hohenbuehelia grisea</name>
    <dbReference type="NCBI Taxonomy" id="104357"/>
    <lineage>
        <taxon>Eukaryota</taxon>
        <taxon>Fungi</taxon>
        <taxon>Dikarya</taxon>
        <taxon>Basidiomycota</taxon>
        <taxon>Agaricomycotina</taxon>
        <taxon>Agaricomycetes</taxon>
        <taxon>Agaricomycetidae</taxon>
        <taxon>Agaricales</taxon>
        <taxon>Pleurotineae</taxon>
        <taxon>Pleurotaceae</taxon>
        <taxon>Hohenbuehelia</taxon>
    </lineage>
</organism>
<name>A0ABR3JI64_9AGAR</name>
<keyword evidence="3" id="KW-1185">Reference proteome</keyword>
<reference evidence="3" key="1">
    <citation type="submission" date="2024-06" db="EMBL/GenBank/DDBJ databases">
        <title>Multi-omics analyses provide insights into the biosynthesis of the anticancer antibiotic pleurotin in Hohenbuehelia grisea.</title>
        <authorList>
            <person name="Weaver J.A."/>
            <person name="Alberti F."/>
        </authorList>
    </citation>
    <scope>NUCLEOTIDE SEQUENCE [LARGE SCALE GENOMIC DNA]</scope>
    <source>
        <strain evidence="3">T-177</strain>
    </source>
</reference>
<accession>A0ABR3JI64</accession>
<dbReference type="Proteomes" id="UP001556367">
    <property type="component" value="Unassembled WGS sequence"/>
</dbReference>
<dbReference type="Gene3D" id="3.80.10.10">
    <property type="entry name" value="Ribonuclease Inhibitor"/>
    <property type="match status" value="1"/>
</dbReference>
<evidence type="ECO:0000313" key="2">
    <source>
        <dbReference type="EMBL" id="KAL0955028.1"/>
    </source>
</evidence>
<protein>
    <recommendedName>
        <fullName evidence="4">F-box domain-containing protein</fullName>
    </recommendedName>
</protein>
<evidence type="ECO:0000256" key="1">
    <source>
        <dbReference type="SAM" id="MobiDB-lite"/>
    </source>
</evidence>